<evidence type="ECO:0000313" key="4">
    <source>
        <dbReference type="Proteomes" id="UP000765509"/>
    </source>
</evidence>
<evidence type="ECO:0000259" key="2">
    <source>
        <dbReference type="Pfam" id="PF22936"/>
    </source>
</evidence>
<dbReference type="Pfam" id="PF22936">
    <property type="entry name" value="Pol_BBD"/>
    <property type="match status" value="1"/>
</dbReference>
<organism evidence="3 4">
    <name type="scientific">Austropuccinia psidii MF-1</name>
    <dbReference type="NCBI Taxonomy" id="1389203"/>
    <lineage>
        <taxon>Eukaryota</taxon>
        <taxon>Fungi</taxon>
        <taxon>Dikarya</taxon>
        <taxon>Basidiomycota</taxon>
        <taxon>Pucciniomycotina</taxon>
        <taxon>Pucciniomycetes</taxon>
        <taxon>Pucciniales</taxon>
        <taxon>Sphaerophragmiaceae</taxon>
        <taxon>Austropuccinia</taxon>
    </lineage>
</organism>
<gene>
    <name evidence="3" type="ORF">O181_045082</name>
</gene>
<feature type="domain" description="Retrovirus-related Pol polyprotein from transposon TNT 1-94-like beta-barrel" evidence="2">
    <location>
        <begin position="78"/>
        <end position="146"/>
    </location>
</feature>
<dbReference type="Proteomes" id="UP000765509">
    <property type="component" value="Unassembled WGS sequence"/>
</dbReference>
<reference evidence="3" key="1">
    <citation type="submission" date="2021-03" db="EMBL/GenBank/DDBJ databases">
        <title>Draft genome sequence of rust myrtle Austropuccinia psidii MF-1, a brazilian biotype.</title>
        <authorList>
            <person name="Quecine M.C."/>
            <person name="Pachon D.M.R."/>
            <person name="Bonatelli M.L."/>
            <person name="Correr F.H."/>
            <person name="Franceschini L.M."/>
            <person name="Leite T.F."/>
            <person name="Margarido G.R.A."/>
            <person name="Almeida C.A."/>
            <person name="Ferrarezi J.A."/>
            <person name="Labate C.A."/>
        </authorList>
    </citation>
    <scope>NUCLEOTIDE SEQUENCE</scope>
    <source>
        <strain evidence="3">MF-1</strain>
    </source>
</reference>
<accession>A0A9Q3DT39</accession>
<evidence type="ECO:0000313" key="3">
    <source>
        <dbReference type="EMBL" id="MBW0505367.1"/>
    </source>
</evidence>
<keyword evidence="4" id="KW-1185">Reference proteome</keyword>
<feature type="region of interest" description="Disordered" evidence="1">
    <location>
        <begin position="57"/>
        <end position="81"/>
    </location>
</feature>
<proteinExistence type="predicted"/>
<protein>
    <recommendedName>
        <fullName evidence="2">Retrovirus-related Pol polyprotein from transposon TNT 1-94-like beta-barrel domain-containing protein</fullName>
    </recommendedName>
</protein>
<dbReference type="InterPro" id="IPR054722">
    <property type="entry name" value="PolX-like_BBD"/>
</dbReference>
<sequence>MPPDYKIDAELYLQKFQGDKKNPNLKEMAEEIRQVINRNKSNIEKEDEKALAANRRFNKERDHPRCSPGKHNPLTKHNSGASTSMVNERKYFTSFEDKVEEINLADGTTINALGEGSIELALPHACLTIKNTLLIPSLTSNLLSYAPFLRTNHSLLPLKEERFEVVDKNNNRILDGS</sequence>
<comment type="caution">
    <text evidence="3">The sequence shown here is derived from an EMBL/GenBank/DDBJ whole genome shotgun (WGS) entry which is preliminary data.</text>
</comment>
<dbReference type="EMBL" id="AVOT02018457">
    <property type="protein sequence ID" value="MBW0505367.1"/>
    <property type="molecule type" value="Genomic_DNA"/>
</dbReference>
<name>A0A9Q3DT39_9BASI</name>
<dbReference type="OrthoDB" id="2663223at2759"/>
<dbReference type="AlphaFoldDB" id="A0A9Q3DT39"/>
<evidence type="ECO:0000256" key="1">
    <source>
        <dbReference type="SAM" id="MobiDB-lite"/>
    </source>
</evidence>